<comment type="subcellular location">
    <subcellularLocation>
        <location evidence="1">Cell projection</location>
        <location evidence="1">Cilium</location>
        <location evidence="1">Flagellum</location>
    </subcellularLocation>
</comment>
<feature type="domain" description="Trichohyalin-plectin-homology" evidence="10">
    <location>
        <begin position="159"/>
        <end position="290"/>
    </location>
</feature>
<dbReference type="OrthoDB" id="1902038at2759"/>
<gene>
    <name evidence="11" type="ORF">KFL_000550210</name>
</gene>
<proteinExistence type="inferred from homology"/>
<dbReference type="AlphaFoldDB" id="A0A1Y1HPE0"/>
<dbReference type="Pfam" id="PF13868">
    <property type="entry name" value="TPH"/>
    <property type="match status" value="2"/>
</dbReference>
<keyword evidence="3 8" id="KW-0175">Coiled coil</keyword>
<dbReference type="EMBL" id="DF237004">
    <property type="protein sequence ID" value="GAQ80490.1"/>
    <property type="molecule type" value="Genomic_DNA"/>
</dbReference>
<feature type="region of interest" description="Disordered" evidence="9">
    <location>
        <begin position="463"/>
        <end position="515"/>
    </location>
</feature>
<dbReference type="GO" id="GO:0031514">
    <property type="term" value="C:motile cilium"/>
    <property type="evidence" value="ECO:0007669"/>
    <property type="project" value="UniProtKB-SubCell"/>
</dbReference>
<accession>A0A1Y1HPE0</accession>
<evidence type="ECO:0000256" key="7">
    <source>
        <dbReference type="ARBA" id="ARBA00034142"/>
    </source>
</evidence>
<evidence type="ECO:0000256" key="9">
    <source>
        <dbReference type="SAM" id="MobiDB-lite"/>
    </source>
</evidence>
<feature type="domain" description="Trichohyalin-plectin-homology" evidence="10">
    <location>
        <begin position="318"/>
        <end position="537"/>
    </location>
</feature>
<feature type="compositionally biased region" description="Basic and acidic residues" evidence="9">
    <location>
        <begin position="54"/>
        <end position="74"/>
    </location>
</feature>
<dbReference type="PANTHER" id="PTHR15504">
    <property type="entry name" value="NASOPHARYNGEAL EPITHELIUM SPECIFIC PROTEIN 1"/>
    <property type="match status" value="1"/>
</dbReference>
<evidence type="ECO:0000256" key="1">
    <source>
        <dbReference type="ARBA" id="ARBA00004230"/>
    </source>
</evidence>
<dbReference type="STRING" id="105231.A0A1Y1HPE0"/>
<feature type="compositionally biased region" description="Polar residues" evidence="9">
    <location>
        <begin position="10"/>
        <end position="22"/>
    </location>
</feature>
<dbReference type="OMA" id="WGHKPET"/>
<keyword evidence="2" id="KW-0282">Flagellum</keyword>
<feature type="region of interest" description="Disordered" evidence="9">
    <location>
        <begin position="1"/>
        <end position="75"/>
    </location>
</feature>
<dbReference type="PANTHER" id="PTHR15504:SF0">
    <property type="entry name" value="CILIA- AND FLAGELLA-ASSOCIATED PROTEIN 45"/>
    <property type="match status" value="1"/>
</dbReference>
<organism evidence="11 12">
    <name type="scientific">Klebsormidium nitens</name>
    <name type="common">Green alga</name>
    <name type="synonym">Ulothrix nitens</name>
    <dbReference type="NCBI Taxonomy" id="105231"/>
    <lineage>
        <taxon>Eukaryota</taxon>
        <taxon>Viridiplantae</taxon>
        <taxon>Streptophyta</taxon>
        <taxon>Klebsormidiophyceae</taxon>
        <taxon>Klebsormidiales</taxon>
        <taxon>Klebsormidiaceae</taxon>
        <taxon>Klebsormidium</taxon>
    </lineage>
</organism>
<sequence>MPASVRSDATHGTQRSSSSKTQGKYKVISRSSTVDESLFGNNGMPVVTRSPTRKQKENQENTRSRKGATQKEDTDSVLLTKGDIQRIKGTGLITSAEEKETLRCMHETQKEQERAVSTQRKNAMLKMEEERRKRAPLTETDRLKQEETSSILSAANQQLDEQLDEVKRMNQMMLYSKCMTVRDKQIEEKRRIKEQEEAETRRLDVAMEADRRRALEEYEERERRRVEEFKQGKKVIELQIEERELERQRQEEVLALERQAVLDAIERNKAEELRQMQERRDAGARLLQASLRARTADLLQWHCHSGPTCTLNSAVRLQEVSRSNAALIERKKALAAAEREEELRIAAYIAQKEAREAQVAEEQERVKKDREREVARLRGMQEKANDKQAEIDALRAQRTQEAYEREWRAKERAEAERARRLNQELAEAREQQKVLKMKQLADYAQAEQAEFYRIIAEKREMEKRERELEQQAQRKEVEHKEQLKLQIAQREEERRREREAHLREGDKIKQKLQAEKDKLERIRMKKLQDLEKEGVPEKYRAELMTKKLMK</sequence>
<evidence type="ECO:0000256" key="3">
    <source>
        <dbReference type="ARBA" id="ARBA00023054"/>
    </source>
</evidence>
<name>A0A1Y1HPE0_KLENI</name>
<comment type="similarity">
    <text evidence="6">Belongs to the CFAP45 family.</text>
</comment>
<keyword evidence="4" id="KW-0969">Cilium</keyword>
<keyword evidence="12" id="KW-1185">Reference proteome</keyword>
<evidence type="ECO:0000256" key="6">
    <source>
        <dbReference type="ARBA" id="ARBA00034116"/>
    </source>
</evidence>
<feature type="coiled-coil region" evidence="8">
    <location>
        <begin position="238"/>
        <end position="282"/>
    </location>
</feature>
<protein>
    <recommendedName>
        <fullName evidence="7">Cilia- and flagella-associated protein 45</fullName>
    </recommendedName>
</protein>
<reference evidence="11 12" key="1">
    <citation type="journal article" date="2014" name="Nat. Commun.">
        <title>Klebsormidium flaccidum genome reveals primary factors for plant terrestrial adaptation.</title>
        <authorList>
            <person name="Hori K."/>
            <person name="Maruyama F."/>
            <person name="Fujisawa T."/>
            <person name="Togashi T."/>
            <person name="Yamamoto N."/>
            <person name="Seo M."/>
            <person name="Sato S."/>
            <person name="Yamada T."/>
            <person name="Mori H."/>
            <person name="Tajima N."/>
            <person name="Moriyama T."/>
            <person name="Ikeuchi M."/>
            <person name="Watanabe M."/>
            <person name="Wada H."/>
            <person name="Kobayashi K."/>
            <person name="Saito M."/>
            <person name="Masuda T."/>
            <person name="Sasaki-Sekimoto Y."/>
            <person name="Mashiguchi K."/>
            <person name="Awai K."/>
            <person name="Shimojima M."/>
            <person name="Masuda S."/>
            <person name="Iwai M."/>
            <person name="Nobusawa T."/>
            <person name="Narise T."/>
            <person name="Kondo S."/>
            <person name="Saito H."/>
            <person name="Sato R."/>
            <person name="Murakawa M."/>
            <person name="Ihara Y."/>
            <person name="Oshima-Yamada Y."/>
            <person name="Ohtaka K."/>
            <person name="Satoh M."/>
            <person name="Sonobe K."/>
            <person name="Ishii M."/>
            <person name="Ohtani R."/>
            <person name="Kanamori-Sato M."/>
            <person name="Honoki R."/>
            <person name="Miyazaki D."/>
            <person name="Mochizuki H."/>
            <person name="Umetsu J."/>
            <person name="Higashi K."/>
            <person name="Shibata D."/>
            <person name="Kamiya Y."/>
            <person name="Sato N."/>
            <person name="Nakamura Y."/>
            <person name="Tabata S."/>
            <person name="Ida S."/>
            <person name="Kurokawa K."/>
            <person name="Ohta H."/>
        </authorList>
    </citation>
    <scope>NUCLEOTIDE SEQUENCE [LARGE SCALE GENOMIC DNA]</scope>
    <source>
        <strain evidence="11 12">NIES-2285</strain>
    </source>
</reference>
<evidence type="ECO:0000256" key="2">
    <source>
        <dbReference type="ARBA" id="ARBA00022846"/>
    </source>
</evidence>
<evidence type="ECO:0000256" key="4">
    <source>
        <dbReference type="ARBA" id="ARBA00023069"/>
    </source>
</evidence>
<evidence type="ECO:0000256" key="8">
    <source>
        <dbReference type="SAM" id="Coils"/>
    </source>
</evidence>
<evidence type="ECO:0000313" key="12">
    <source>
        <dbReference type="Proteomes" id="UP000054558"/>
    </source>
</evidence>
<keyword evidence="5" id="KW-0966">Cell projection</keyword>
<evidence type="ECO:0000313" key="11">
    <source>
        <dbReference type="EMBL" id="GAQ80490.1"/>
    </source>
</evidence>
<dbReference type="Proteomes" id="UP000054558">
    <property type="component" value="Unassembled WGS sequence"/>
</dbReference>
<evidence type="ECO:0000256" key="5">
    <source>
        <dbReference type="ARBA" id="ARBA00023273"/>
    </source>
</evidence>
<evidence type="ECO:0000259" key="10">
    <source>
        <dbReference type="Pfam" id="PF13868"/>
    </source>
</evidence>
<dbReference type="InterPro" id="IPR033253">
    <property type="entry name" value="CFAP45"/>
</dbReference>
<dbReference type="InterPro" id="IPR043597">
    <property type="entry name" value="TPH_dom"/>
</dbReference>